<accession>A0A947GAW3</accession>
<reference evidence="2 3" key="1">
    <citation type="submission" date="2021-06" db="EMBL/GenBank/DDBJ databases">
        <authorList>
            <person name="Grouzdev D.S."/>
            <person name="Koziaeva V."/>
        </authorList>
    </citation>
    <scope>NUCLEOTIDE SEQUENCE [LARGE SCALE GENOMIC DNA]</scope>
    <source>
        <strain evidence="2 3">22</strain>
    </source>
</reference>
<dbReference type="RefSeq" id="WP_261968205.1">
    <property type="nucleotide sequence ID" value="NZ_JAHHZF010000004.1"/>
</dbReference>
<gene>
    <name evidence="2" type="ORF">KL771_08945</name>
</gene>
<dbReference type="InterPro" id="IPR049625">
    <property type="entry name" value="Glyco_transf_61_cat"/>
</dbReference>
<dbReference type="GO" id="GO:0016757">
    <property type="term" value="F:glycosyltransferase activity"/>
    <property type="evidence" value="ECO:0007669"/>
    <property type="project" value="InterPro"/>
</dbReference>
<dbReference type="Pfam" id="PF04577">
    <property type="entry name" value="Glyco_transf_61"/>
    <property type="match status" value="1"/>
</dbReference>
<comment type="caution">
    <text evidence="2">The sequence shown here is derived from an EMBL/GenBank/DDBJ whole genome shotgun (WGS) entry which is preliminary data.</text>
</comment>
<name>A0A947GAW3_9HYPH</name>
<protein>
    <submittedName>
        <fullName evidence="2">Glycosyltransferase family 61 protein</fullName>
    </submittedName>
</protein>
<evidence type="ECO:0000313" key="3">
    <source>
        <dbReference type="Proteomes" id="UP000766595"/>
    </source>
</evidence>
<evidence type="ECO:0000313" key="2">
    <source>
        <dbReference type="EMBL" id="MBT9289578.1"/>
    </source>
</evidence>
<dbReference type="EMBL" id="JAHHZF010000004">
    <property type="protein sequence ID" value="MBT9289578.1"/>
    <property type="molecule type" value="Genomic_DNA"/>
</dbReference>
<dbReference type="Proteomes" id="UP000766595">
    <property type="component" value="Unassembled WGS sequence"/>
</dbReference>
<keyword evidence="3" id="KW-1185">Reference proteome</keyword>
<feature type="domain" description="Glycosyltransferase 61 catalytic" evidence="1">
    <location>
        <begin position="77"/>
        <end position="242"/>
    </location>
</feature>
<proteinExistence type="predicted"/>
<evidence type="ECO:0000259" key="1">
    <source>
        <dbReference type="Pfam" id="PF04577"/>
    </source>
</evidence>
<organism evidence="2 3">
    <name type="scientific">Prosthecodimorpha staleyi</name>
    <dbReference type="NCBI Taxonomy" id="2840188"/>
    <lineage>
        <taxon>Bacteria</taxon>
        <taxon>Pseudomonadati</taxon>
        <taxon>Pseudomonadota</taxon>
        <taxon>Alphaproteobacteria</taxon>
        <taxon>Hyphomicrobiales</taxon>
        <taxon>Ancalomicrobiaceae</taxon>
        <taxon>Prosthecodimorpha</taxon>
    </lineage>
</organism>
<dbReference type="AlphaFoldDB" id="A0A947GAW3"/>
<sequence length="304" mass="34413">MTLVSRHYRNVCLTPLHPAPDPAWLFAYAAYDDTGAAIEDLRFRRGHRQSQVDPVPTEEPSRLDGDHLFAGILFNHYGHFLLEGLTRLWALRRAAPDRTILWLRHHGRPMRSWHGQIFALFGIDQARFRFVEGATRIDRLEVPESGWISPTHSAPEYFDAIRLRCGTPVTPGRKVWLSRSRLADNQGRILGEAELEAVLRRRGWDIVHPETLSVAEQIDRLDGAEHIAGFEGSAFHTLLFMDVPGRVQIFARRRPASRHFGIIAEQKGFAQALHYPALDYVSGAAARVVSRLVDPDEVLACLVP</sequence>